<dbReference type="GeneID" id="20674979"/>
<dbReference type="InParanoid" id="W4KMU0"/>
<accession>W4KMU0</accession>
<dbReference type="KEGG" id="hir:HETIRDRAFT_437768"/>
<protein>
    <recommendedName>
        <fullName evidence="1">Cupin type-2 domain-containing protein</fullName>
    </recommendedName>
</protein>
<evidence type="ECO:0000259" key="1">
    <source>
        <dbReference type="Pfam" id="PF07883"/>
    </source>
</evidence>
<dbReference type="SUPFAM" id="SSF51182">
    <property type="entry name" value="RmlC-like cupins"/>
    <property type="match status" value="1"/>
</dbReference>
<reference evidence="2 3" key="1">
    <citation type="journal article" date="2012" name="New Phytol.">
        <title>Insight into trade-off between wood decay and parasitism from the genome of a fungal forest pathogen.</title>
        <authorList>
            <person name="Olson A."/>
            <person name="Aerts A."/>
            <person name="Asiegbu F."/>
            <person name="Belbahri L."/>
            <person name="Bouzid O."/>
            <person name="Broberg A."/>
            <person name="Canback B."/>
            <person name="Coutinho P.M."/>
            <person name="Cullen D."/>
            <person name="Dalman K."/>
            <person name="Deflorio G."/>
            <person name="van Diepen L.T."/>
            <person name="Dunand C."/>
            <person name="Duplessis S."/>
            <person name="Durling M."/>
            <person name="Gonthier P."/>
            <person name="Grimwood J."/>
            <person name="Fossdal C.G."/>
            <person name="Hansson D."/>
            <person name="Henrissat B."/>
            <person name="Hietala A."/>
            <person name="Himmelstrand K."/>
            <person name="Hoffmeister D."/>
            <person name="Hogberg N."/>
            <person name="James T.Y."/>
            <person name="Karlsson M."/>
            <person name="Kohler A."/>
            <person name="Kues U."/>
            <person name="Lee Y.H."/>
            <person name="Lin Y.C."/>
            <person name="Lind M."/>
            <person name="Lindquist E."/>
            <person name="Lombard V."/>
            <person name="Lucas S."/>
            <person name="Lunden K."/>
            <person name="Morin E."/>
            <person name="Murat C."/>
            <person name="Park J."/>
            <person name="Raffaello T."/>
            <person name="Rouze P."/>
            <person name="Salamov A."/>
            <person name="Schmutz J."/>
            <person name="Solheim H."/>
            <person name="Stahlberg J."/>
            <person name="Velez H."/>
            <person name="de Vries R.P."/>
            <person name="Wiebenga A."/>
            <person name="Woodward S."/>
            <person name="Yakovlev I."/>
            <person name="Garbelotto M."/>
            <person name="Martin F."/>
            <person name="Grigoriev I.V."/>
            <person name="Stenlid J."/>
        </authorList>
    </citation>
    <scope>NUCLEOTIDE SEQUENCE [LARGE SCALE GENOMIC DNA]</scope>
    <source>
        <strain evidence="2 3">TC 32-1</strain>
    </source>
</reference>
<sequence length="178" mass="18911">MSAESSLPGLRRIVTAHVSGAAVVKSDIIIPSTPILPGQTTIRTGGLWTTDATPTNDNNVEVDGATREVPGMLGLVMPHGTNFRFTDLGPGEVVPMHRSSSVDYNILIQGELVLILDDGAETHLKNPGDVVIQRGTIHGWRNPSSTCARWACVVIDAVPISVEGQVLEPLWGGDSTKK</sequence>
<gene>
    <name evidence="2" type="ORF">HETIRDRAFT_437768</name>
</gene>
<organism evidence="2 3">
    <name type="scientific">Heterobasidion irregulare (strain TC 32-1)</name>
    <dbReference type="NCBI Taxonomy" id="747525"/>
    <lineage>
        <taxon>Eukaryota</taxon>
        <taxon>Fungi</taxon>
        <taxon>Dikarya</taxon>
        <taxon>Basidiomycota</taxon>
        <taxon>Agaricomycotina</taxon>
        <taxon>Agaricomycetes</taxon>
        <taxon>Russulales</taxon>
        <taxon>Bondarzewiaceae</taxon>
        <taxon>Heterobasidion</taxon>
        <taxon>Heterobasidion annosum species complex</taxon>
    </lineage>
</organism>
<name>W4KMU0_HETIT</name>
<evidence type="ECO:0000313" key="3">
    <source>
        <dbReference type="Proteomes" id="UP000030671"/>
    </source>
</evidence>
<dbReference type="AlphaFoldDB" id="W4KMU0"/>
<dbReference type="STRING" id="747525.W4KMU0"/>
<dbReference type="CDD" id="cd02231">
    <property type="entry name" value="cupin_BLL6423-like"/>
    <property type="match status" value="1"/>
</dbReference>
<proteinExistence type="predicted"/>
<dbReference type="Gene3D" id="2.60.120.10">
    <property type="entry name" value="Jelly Rolls"/>
    <property type="match status" value="1"/>
</dbReference>
<dbReference type="OrthoDB" id="5840532at2759"/>
<dbReference type="EMBL" id="KI925454">
    <property type="protein sequence ID" value="ETW87163.1"/>
    <property type="molecule type" value="Genomic_DNA"/>
</dbReference>
<keyword evidence="3" id="KW-1185">Reference proteome</keyword>
<feature type="domain" description="Cupin type-2" evidence="1">
    <location>
        <begin position="86"/>
        <end position="154"/>
    </location>
</feature>
<dbReference type="Pfam" id="PF07883">
    <property type="entry name" value="Cupin_2"/>
    <property type="match status" value="1"/>
</dbReference>
<dbReference type="eggNOG" id="ENOG502S90D">
    <property type="taxonomic scope" value="Eukaryota"/>
</dbReference>
<dbReference type="RefSeq" id="XP_009541098.1">
    <property type="nucleotide sequence ID" value="XM_009542803.1"/>
</dbReference>
<dbReference type="InterPro" id="IPR013096">
    <property type="entry name" value="Cupin_2"/>
</dbReference>
<dbReference type="InterPro" id="IPR014710">
    <property type="entry name" value="RmlC-like_jellyroll"/>
</dbReference>
<dbReference type="HOGENOM" id="CLU_096188_2_2_1"/>
<evidence type="ECO:0000313" key="2">
    <source>
        <dbReference type="EMBL" id="ETW87163.1"/>
    </source>
</evidence>
<dbReference type="InterPro" id="IPR011051">
    <property type="entry name" value="RmlC_Cupin_sf"/>
</dbReference>
<dbReference type="PANTHER" id="PTHR36156:SF2">
    <property type="entry name" value="CUPIN TYPE-2 DOMAIN-CONTAINING PROTEIN"/>
    <property type="match status" value="1"/>
</dbReference>
<dbReference type="Proteomes" id="UP000030671">
    <property type="component" value="Unassembled WGS sequence"/>
</dbReference>
<dbReference type="PANTHER" id="PTHR36156">
    <property type="entry name" value="SLR2101 PROTEIN"/>
    <property type="match status" value="1"/>
</dbReference>
<dbReference type="InterPro" id="IPR047142">
    <property type="entry name" value="OryJ/VirC-like"/>
</dbReference>